<evidence type="ECO:0000256" key="1">
    <source>
        <dbReference type="ARBA" id="ARBA00004141"/>
    </source>
</evidence>
<evidence type="ECO:0000256" key="2">
    <source>
        <dbReference type="ARBA" id="ARBA00006574"/>
    </source>
</evidence>
<feature type="transmembrane region" description="Helical" evidence="8">
    <location>
        <begin position="15"/>
        <end position="39"/>
    </location>
</feature>
<proteinExistence type="inferred from homology"/>
<keyword evidence="10" id="KW-1185">Reference proteome</keyword>
<evidence type="ECO:0000256" key="6">
    <source>
        <dbReference type="ARBA" id="ARBA00023136"/>
    </source>
</evidence>
<feature type="transmembrane region" description="Helical" evidence="8">
    <location>
        <begin position="153"/>
        <end position="174"/>
    </location>
</feature>
<comment type="similarity">
    <text evidence="2">Belongs to the MLO family.</text>
</comment>
<evidence type="ECO:0000256" key="5">
    <source>
        <dbReference type="ARBA" id="ARBA00022989"/>
    </source>
</evidence>
<dbReference type="PANTHER" id="PTHR31942:SF62">
    <property type="entry name" value="MLO-LIKE PROTEIN"/>
    <property type="match status" value="1"/>
</dbReference>
<organism evidence="9 10">
    <name type="scientific">Stephania cephalantha</name>
    <dbReference type="NCBI Taxonomy" id="152367"/>
    <lineage>
        <taxon>Eukaryota</taxon>
        <taxon>Viridiplantae</taxon>
        <taxon>Streptophyta</taxon>
        <taxon>Embryophyta</taxon>
        <taxon>Tracheophyta</taxon>
        <taxon>Spermatophyta</taxon>
        <taxon>Magnoliopsida</taxon>
        <taxon>Ranunculales</taxon>
        <taxon>Menispermaceae</taxon>
        <taxon>Menispermoideae</taxon>
        <taxon>Cissampelideae</taxon>
        <taxon>Stephania</taxon>
    </lineage>
</organism>
<dbReference type="Pfam" id="PF03094">
    <property type="entry name" value="Mlo"/>
    <property type="match status" value="1"/>
</dbReference>
<keyword evidence="3 8" id="KW-0812">Transmembrane</keyword>
<reference evidence="9 10" key="1">
    <citation type="submission" date="2024-01" db="EMBL/GenBank/DDBJ databases">
        <title>Genome assemblies of Stephania.</title>
        <authorList>
            <person name="Yang L."/>
        </authorList>
    </citation>
    <scope>NUCLEOTIDE SEQUENCE [LARGE SCALE GENOMIC DNA]</scope>
    <source>
        <strain evidence="9">JXDWG</strain>
        <tissue evidence="9">Leaf</tissue>
    </source>
</reference>
<gene>
    <name evidence="9" type="ORF">Scep_000338</name>
</gene>
<comment type="caution">
    <text evidence="9">The sequence shown here is derived from an EMBL/GenBank/DDBJ whole genome shotgun (WGS) entry which is preliminary data.</text>
</comment>
<accession>A0AAP0L5V6</accession>
<evidence type="ECO:0000256" key="8">
    <source>
        <dbReference type="SAM" id="Phobius"/>
    </source>
</evidence>
<name>A0AAP0L5V6_9MAGN</name>
<comment type="subcellular location">
    <subcellularLocation>
        <location evidence="1">Membrane</location>
        <topology evidence="1">Multi-pass membrane protein</topology>
    </subcellularLocation>
</comment>
<evidence type="ECO:0000313" key="9">
    <source>
        <dbReference type="EMBL" id="KAK9165147.1"/>
    </source>
</evidence>
<evidence type="ECO:0000256" key="3">
    <source>
        <dbReference type="ARBA" id="ARBA00022692"/>
    </source>
</evidence>
<evidence type="ECO:0000256" key="4">
    <source>
        <dbReference type="ARBA" id="ARBA00022821"/>
    </source>
</evidence>
<evidence type="ECO:0008006" key="11">
    <source>
        <dbReference type="Google" id="ProtNLM"/>
    </source>
</evidence>
<dbReference type="GO" id="GO:0016020">
    <property type="term" value="C:membrane"/>
    <property type="evidence" value="ECO:0007669"/>
    <property type="project" value="UniProtKB-SubCell"/>
</dbReference>
<keyword evidence="7" id="KW-0568">Pathogenesis-related protein</keyword>
<protein>
    <recommendedName>
        <fullName evidence="11">Seven transmembrane MLO family protein</fullName>
    </recommendedName>
</protein>
<keyword evidence="4" id="KW-0611">Plant defense</keyword>
<dbReference type="PANTHER" id="PTHR31942">
    <property type="entry name" value="MLO-LIKE PROTEIN 1"/>
    <property type="match status" value="1"/>
</dbReference>
<evidence type="ECO:0000313" key="10">
    <source>
        <dbReference type="Proteomes" id="UP001419268"/>
    </source>
</evidence>
<dbReference type="EMBL" id="JBBNAG010000001">
    <property type="protein sequence ID" value="KAK9165147.1"/>
    <property type="molecule type" value="Genomic_DNA"/>
</dbReference>
<dbReference type="GO" id="GO:0006952">
    <property type="term" value="P:defense response"/>
    <property type="evidence" value="ECO:0007669"/>
    <property type="project" value="UniProtKB-KW"/>
</dbReference>
<feature type="transmembrane region" description="Helical" evidence="8">
    <location>
        <begin position="274"/>
        <end position="294"/>
    </location>
</feature>
<keyword evidence="5 8" id="KW-1133">Transmembrane helix</keyword>
<dbReference type="AlphaFoldDB" id="A0AAP0L5V6"/>
<keyword evidence="6 8" id="KW-0472">Membrane</keyword>
<sequence length="298" mass="34162">MGEEEGKSLYETPTWAVATVITGMVSVGFLVHGSLKRFAKWLIDTRRKALLAALEKIKEELMLFGLLSLLMGHWTIWVSKICIKSSVLSSRFYPCTVEGYNKLLVPLEETLIASFDESNYSVFEQDKTVRHGHCPEGSEPFASYESLEQLHRLLFVLGIVHICYNFATAALAMLKIQSWSTWESQAKSMVANLQGPNPKSLGRLSTFIFHQTSHPWSQNKVLVWMLCFSRQFWSSINRADYMALRLGFITNHELHLSYDFHSYMLRSMEEEFRGIVGISIPLWIYAILCIFLNFHGNS</sequence>
<dbReference type="Proteomes" id="UP001419268">
    <property type="component" value="Unassembled WGS sequence"/>
</dbReference>
<evidence type="ECO:0000256" key="7">
    <source>
        <dbReference type="ARBA" id="ARBA00023265"/>
    </source>
</evidence>
<dbReference type="InterPro" id="IPR004326">
    <property type="entry name" value="Mlo"/>
</dbReference>